<dbReference type="EMBL" id="JBBPBN010000004">
    <property type="protein sequence ID" value="KAK9042411.1"/>
    <property type="molecule type" value="Genomic_DNA"/>
</dbReference>
<gene>
    <name evidence="1" type="ORF">V6N11_017486</name>
</gene>
<protein>
    <submittedName>
        <fullName evidence="1">Uncharacterized protein</fullName>
    </submittedName>
</protein>
<evidence type="ECO:0000313" key="1">
    <source>
        <dbReference type="EMBL" id="KAK9042411.1"/>
    </source>
</evidence>
<comment type="caution">
    <text evidence="1">The sequence shown here is derived from an EMBL/GenBank/DDBJ whole genome shotgun (WGS) entry which is preliminary data.</text>
</comment>
<keyword evidence="2" id="KW-1185">Reference proteome</keyword>
<organism evidence="1 2">
    <name type="scientific">Hibiscus sabdariffa</name>
    <name type="common">roselle</name>
    <dbReference type="NCBI Taxonomy" id="183260"/>
    <lineage>
        <taxon>Eukaryota</taxon>
        <taxon>Viridiplantae</taxon>
        <taxon>Streptophyta</taxon>
        <taxon>Embryophyta</taxon>
        <taxon>Tracheophyta</taxon>
        <taxon>Spermatophyta</taxon>
        <taxon>Magnoliopsida</taxon>
        <taxon>eudicotyledons</taxon>
        <taxon>Gunneridae</taxon>
        <taxon>Pentapetalae</taxon>
        <taxon>rosids</taxon>
        <taxon>malvids</taxon>
        <taxon>Malvales</taxon>
        <taxon>Malvaceae</taxon>
        <taxon>Malvoideae</taxon>
        <taxon>Hibiscus</taxon>
    </lineage>
</organism>
<sequence length="213" mass="22819">MVLLAFSTVDVRDGLLASTDEAELVRVPVVEHREEEFELEMGDKSHEVSVASPELNVWVRARSLDVVVGCAGASVALDRLVGSHGGVCSVSDVAYAIVGNLSRVNVDVVKNSELVGDWDSLVGLLKYGEDVGTVLAPILGSVLGGFRKVKSVNCLVEALASLEQRQIVAAARSRKGRGCPGENHALIDAGNDVVNVSLTEYNIWVSQLLRYMF</sequence>
<reference evidence="1 2" key="1">
    <citation type="journal article" date="2024" name="G3 (Bethesda)">
        <title>Genome assembly of Hibiscus sabdariffa L. provides insights into metabolisms of medicinal natural products.</title>
        <authorList>
            <person name="Kim T."/>
        </authorList>
    </citation>
    <scope>NUCLEOTIDE SEQUENCE [LARGE SCALE GENOMIC DNA]</scope>
    <source>
        <strain evidence="1">TK-2024</strain>
        <tissue evidence="1">Old leaves</tissue>
    </source>
</reference>
<evidence type="ECO:0000313" key="2">
    <source>
        <dbReference type="Proteomes" id="UP001396334"/>
    </source>
</evidence>
<accession>A0ABR2TYP1</accession>
<name>A0ABR2TYP1_9ROSI</name>
<dbReference type="Proteomes" id="UP001396334">
    <property type="component" value="Unassembled WGS sequence"/>
</dbReference>
<proteinExistence type="predicted"/>